<accession>A0ABR3T526</accession>
<feature type="compositionally biased region" description="Low complexity" evidence="1">
    <location>
        <begin position="138"/>
        <end position="148"/>
    </location>
</feature>
<proteinExistence type="predicted"/>
<evidence type="ECO:0000256" key="1">
    <source>
        <dbReference type="SAM" id="MobiDB-lite"/>
    </source>
</evidence>
<sequence>MLRPGLDRDLDFLVHTPLCLPLPQQLSVRETRSRPSPRRRQYQQQNSSPRKQNSSPQKQRRELFPNHQKMALEDRYESPEATDYKLERRREADKRLSLPPRPLDLVLYKPPGGRENHRRSPGNRASSSLDLIGQSPATSGGSDDTTTSVQRLQQKVAQLQRAATRESNRTAELTRLNAVVLQRNKTIAELQRENTALRGENVRVCGALAARTEMAVALHGIGGRQQEFMRSFGGAVYADAGQRRGFEAWVQSNELYMMHVREEISGERRWEEVVAKANAMAMREIGRLAHQAAHDAAQRAVQQMAQQGGQPSAQQVAQQIMQQASLQHFGP</sequence>
<comment type="caution">
    <text evidence="2">The sequence shown here is derived from an EMBL/GenBank/DDBJ whole genome shotgun (WGS) entry which is preliminary data.</text>
</comment>
<dbReference type="EMBL" id="JAJVDC020000015">
    <property type="protein sequence ID" value="KAL1634577.1"/>
    <property type="molecule type" value="Genomic_DNA"/>
</dbReference>
<protein>
    <submittedName>
        <fullName evidence="2">Uncharacterized protein</fullName>
    </submittedName>
</protein>
<feature type="compositionally biased region" description="Basic and acidic residues" evidence="1">
    <location>
        <begin position="59"/>
        <end position="96"/>
    </location>
</feature>
<evidence type="ECO:0000313" key="3">
    <source>
        <dbReference type="Proteomes" id="UP001521116"/>
    </source>
</evidence>
<dbReference type="Proteomes" id="UP001521116">
    <property type="component" value="Unassembled WGS sequence"/>
</dbReference>
<feature type="region of interest" description="Disordered" evidence="1">
    <location>
        <begin position="25"/>
        <end position="150"/>
    </location>
</feature>
<organism evidence="2 3">
    <name type="scientific">Neofusicoccum ribis</name>
    <dbReference type="NCBI Taxonomy" id="45134"/>
    <lineage>
        <taxon>Eukaryota</taxon>
        <taxon>Fungi</taxon>
        <taxon>Dikarya</taxon>
        <taxon>Ascomycota</taxon>
        <taxon>Pezizomycotina</taxon>
        <taxon>Dothideomycetes</taxon>
        <taxon>Dothideomycetes incertae sedis</taxon>
        <taxon>Botryosphaeriales</taxon>
        <taxon>Botryosphaeriaceae</taxon>
        <taxon>Neofusicoccum</taxon>
    </lineage>
</organism>
<gene>
    <name evidence="2" type="ORF">SLS56_002270</name>
</gene>
<name>A0ABR3T526_9PEZI</name>
<reference evidence="2 3" key="1">
    <citation type="submission" date="2024-02" db="EMBL/GenBank/DDBJ databases">
        <title>De novo assembly and annotation of 12 fungi associated with fruit tree decline syndrome in Ontario, Canada.</title>
        <authorList>
            <person name="Sulman M."/>
            <person name="Ellouze W."/>
            <person name="Ilyukhin E."/>
        </authorList>
    </citation>
    <scope>NUCLEOTIDE SEQUENCE [LARGE SCALE GENOMIC DNA]</scope>
    <source>
        <strain evidence="2 3">M1-105</strain>
    </source>
</reference>
<evidence type="ECO:0000313" key="2">
    <source>
        <dbReference type="EMBL" id="KAL1634577.1"/>
    </source>
</evidence>
<keyword evidence="3" id="KW-1185">Reference proteome</keyword>